<dbReference type="PANTHER" id="PTHR47946:SF13">
    <property type="entry name" value="CYTOCHROME P450 FAMILY PROTEIN, EXPRESSED"/>
    <property type="match status" value="1"/>
</dbReference>
<evidence type="ECO:0000256" key="2">
    <source>
        <dbReference type="ARBA" id="ARBA00010617"/>
    </source>
</evidence>
<keyword evidence="7 11" id="KW-0560">Oxidoreductase</keyword>
<dbReference type="PRINTS" id="PR00385">
    <property type="entry name" value="P450"/>
</dbReference>
<dbReference type="Proteomes" id="UP000027120">
    <property type="component" value="Unassembled WGS sequence"/>
</dbReference>
<dbReference type="InterPro" id="IPR051996">
    <property type="entry name" value="Cytochrome_P450_78A"/>
</dbReference>
<evidence type="ECO:0000256" key="12">
    <source>
        <dbReference type="SAM" id="Phobius"/>
    </source>
</evidence>
<evidence type="ECO:0000313" key="13">
    <source>
        <dbReference type="EMBL" id="KDO81910.1"/>
    </source>
</evidence>
<feature type="transmembrane region" description="Helical" evidence="12">
    <location>
        <begin position="34"/>
        <end position="54"/>
    </location>
</feature>
<evidence type="ECO:0000256" key="3">
    <source>
        <dbReference type="ARBA" id="ARBA00022473"/>
    </source>
</evidence>
<reference evidence="13 14" key="1">
    <citation type="submission" date="2014-04" db="EMBL/GenBank/DDBJ databases">
        <authorList>
            <consortium name="International Citrus Genome Consortium"/>
            <person name="Gmitter F."/>
            <person name="Chen C."/>
            <person name="Farmerie W."/>
            <person name="Harkins T."/>
            <person name="Desany B."/>
            <person name="Mohiuddin M."/>
            <person name="Kodira C."/>
            <person name="Borodovsky M."/>
            <person name="Lomsadze A."/>
            <person name="Burns P."/>
            <person name="Jenkins J."/>
            <person name="Prochnik S."/>
            <person name="Shu S."/>
            <person name="Chapman J."/>
            <person name="Pitluck S."/>
            <person name="Schmutz J."/>
            <person name="Rokhsar D."/>
        </authorList>
    </citation>
    <scope>NUCLEOTIDE SEQUENCE</scope>
</reference>
<protein>
    <recommendedName>
        <fullName evidence="15">Cytochrome P450</fullName>
    </recommendedName>
</protein>
<evidence type="ECO:0000256" key="4">
    <source>
        <dbReference type="ARBA" id="ARBA00022604"/>
    </source>
</evidence>
<evidence type="ECO:0000256" key="5">
    <source>
        <dbReference type="ARBA" id="ARBA00022617"/>
    </source>
</evidence>
<evidence type="ECO:0000256" key="6">
    <source>
        <dbReference type="ARBA" id="ARBA00022723"/>
    </source>
</evidence>
<keyword evidence="8 10" id="KW-0408">Iron</keyword>
<keyword evidence="4" id="KW-0341">Growth regulation</keyword>
<evidence type="ECO:0000256" key="7">
    <source>
        <dbReference type="ARBA" id="ARBA00023002"/>
    </source>
</evidence>
<keyword evidence="5 10" id="KW-0349">Heme</keyword>
<keyword evidence="14" id="KW-1185">Reference proteome</keyword>
<dbReference type="GO" id="GO:0005506">
    <property type="term" value="F:iron ion binding"/>
    <property type="evidence" value="ECO:0007669"/>
    <property type="project" value="InterPro"/>
</dbReference>
<dbReference type="InterPro" id="IPR017972">
    <property type="entry name" value="Cyt_P450_CS"/>
</dbReference>
<keyword evidence="9 11" id="KW-0503">Monooxygenase</keyword>
<dbReference type="InterPro" id="IPR001128">
    <property type="entry name" value="Cyt_P450"/>
</dbReference>
<organism evidence="13 14">
    <name type="scientific">Citrus sinensis</name>
    <name type="common">Sweet orange</name>
    <name type="synonym">Citrus aurantium var. sinensis</name>
    <dbReference type="NCBI Taxonomy" id="2711"/>
    <lineage>
        <taxon>Eukaryota</taxon>
        <taxon>Viridiplantae</taxon>
        <taxon>Streptophyta</taxon>
        <taxon>Embryophyta</taxon>
        <taxon>Tracheophyta</taxon>
        <taxon>Spermatophyta</taxon>
        <taxon>Magnoliopsida</taxon>
        <taxon>eudicotyledons</taxon>
        <taxon>Gunneridae</taxon>
        <taxon>Pentapetalae</taxon>
        <taxon>rosids</taxon>
        <taxon>malvids</taxon>
        <taxon>Sapindales</taxon>
        <taxon>Rutaceae</taxon>
        <taxon>Aurantioideae</taxon>
        <taxon>Citrus</taxon>
    </lineage>
</organism>
<dbReference type="eggNOG" id="KOG0156">
    <property type="taxonomic scope" value="Eukaryota"/>
</dbReference>
<dbReference type="GO" id="GO:0048731">
    <property type="term" value="P:system development"/>
    <property type="evidence" value="ECO:0000318"/>
    <property type="project" value="GO_Central"/>
</dbReference>
<keyword evidence="3" id="KW-0217">Developmental protein</keyword>
<dbReference type="Gene3D" id="1.10.630.10">
    <property type="entry name" value="Cytochrome P450"/>
    <property type="match status" value="1"/>
</dbReference>
<keyword evidence="12" id="KW-1133">Transmembrane helix</keyword>
<accession>A0A067GTA2</accession>
<dbReference type="EMBL" id="KK784875">
    <property type="protein sequence ID" value="KDO81910.1"/>
    <property type="molecule type" value="Genomic_DNA"/>
</dbReference>
<evidence type="ECO:0000256" key="1">
    <source>
        <dbReference type="ARBA" id="ARBA00001971"/>
    </source>
</evidence>
<dbReference type="AlphaFoldDB" id="A0A067GTA2"/>
<dbReference type="InterPro" id="IPR036396">
    <property type="entry name" value="Cyt_P450_sf"/>
</dbReference>
<dbReference type="SMR" id="A0A067GTA2"/>
<proteinExistence type="inferred from homology"/>
<evidence type="ECO:0000313" key="14">
    <source>
        <dbReference type="Proteomes" id="UP000027120"/>
    </source>
</evidence>
<keyword evidence="6 10" id="KW-0479">Metal-binding</keyword>
<dbReference type="GO" id="GO:0016705">
    <property type="term" value="F:oxidoreductase activity, acting on paired donors, with incorporation or reduction of molecular oxygen"/>
    <property type="evidence" value="ECO:0007669"/>
    <property type="project" value="InterPro"/>
</dbReference>
<dbReference type="PANTHER" id="PTHR47946">
    <property type="entry name" value="CYTOCHROME P450 78A7-RELATED"/>
    <property type="match status" value="1"/>
</dbReference>
<dbReference type="PROSITE" id="PS00086">
    <property type="entry name" value="CYTOCHROME_P450"/>
    <property type="match status" value="1"/>
</dbReference>
<dbReference type="PRINTS" id="PR00463">
    <property type="entry name" value="EP450I"/>
</dbReference>
<dbReference type="GO" id="GO:0020037">
    <property type="term" value="F:heme binding"/>
    <property type="evidence" value="ECO:0007669"/>
    <property type="project" value="InterPro"/>
</dbReference>
<dbReference type="STRING" id="2711.A0A067GTA2"/>
<evidence type="ECO:0000256" key="9">
    <source>
        <dbReference type="ARBA" id="ARBA00023033"/>
    </source>
</evidence>
<evidence type="ECO:0000256" key="8">
    <source>
        <dbReference type="ARBA" id="ARBA00023004"/>
    </source>
</evidence>
<evidence type="ECO:0008006" key="15">
    <source>
        <dbReference type="Google" id="ProtNLM"/>
    </source>
</evidence>
<comment type="similarity">
    <text evidence="2 11">Belongs to the cytochrome P450 family.</text>
</comment>
<sequence length="519" mass="58513">MKIYYMLACSLGILALSFIDTSKASLPLTLILFSFLSIIPLLLNLWLVPGGFAWRNYNEISAKLRGPVGWPIVGTLPCMGSLAHRKLASMAASLGANRLMALSFGPTRVIISSHPETAKEILSGPSFSDRPIKESARLLMFERAIGFAPSGKYWRHLRRIAANHMFSPRRISGLEILRQRLADEMLSKVNQQMENKGVVRVREVLQKGSLGNILESLFGGSVISLKKEELEAMVKEGYELIAQFNWEDYFPLNLLDFYGVKRRCHKLAARVKTLIGQVVEERKKNSGEFNNGGNDFLSALLSLPKEDQLSDADTVAILWEMVFRGTDTVAILLEWIMARIVLHQDIQTKVQNEIDTWVGRDRHVEDSDISSLPYLQAIVKEVLRMHPPGPLLSWARLAVHDVHVDKVFVPAGTTAMVNMWAITHDPTIWKNPWTFKPERFIEEDVPILGSDLRLAPFGSGRRVCPGKALGLATVHLWLARLLHRFRWLPAEPVDLSETLKLSLEMKKPLTCRVVPRFAQ</sequence>
<keyword evidence="12" id="KW-0812">Transmembrane</keyword>
<dbReference type="Pfam" id="PF00067">
    <property type="entry name" value="p450"/>
    <property type="match status" value="1"/>
</dbReference>
<dbReference type="CDD" id="cd11076">
    <property type="entry name" value="CYP78"/>
    <property type="match status" value="1"/>
</dbReference>
<dbReference type="SUPFAM" id="SSF48264">
    <property type="entry name" value="Cytochrome P450"/>
    <property type="match status" value="1"/>
</dbReference>
<dbReference type="GO" id="GO:0004497">
    <property type="term" value="F:monooxygenase activity"/>
    <property type="evidence" value="ECO:0007669"/>
    <property type="project" value="UniProtKB-KW"/>
</dbReference>
<dbReference type="InterPro" id="IPR002401">
    <property type="entry name" value="Cyt_P450_E_grp-I"/>
</dbReference>
<gene>
    <name evidence="13" type="ORF">CISIN_1g010074mg</name>
</gene>
<dbReference type="PaxDb" id="2711-XP_006484094.1"/>
<dbReference type="FunFam" id="1.10.630.10:FF:000016">
    <property type="entry name" value="Cytochrome P450 78A5"/>
    <property type="match status" value="1"/>
</dbReference>
<comment type="cofactor">
    <cofactor evidence="1 10">
        <name>heme</name>
        <dbReference type="ChEBI" id="CHEBI:30413"/>
    </cofactor>
</comment>
<evidence type="ECO:0000256" key="10">
    <source>
        <dbReference type="PIRSR" id="PIRSR602401-1"/>
    </source>
</evidence>
<dbReference type="GO" id="GO:0048608">
    <property type="term" value="P:reproductive structure development"/>
    <property type="evidence" value="ECO:0007669"/>
    <property type="project" value="UniProtKB-ARBA"/>
</dbReference>
<evidence type="ECO:0000256" key="11">
    <source>
        <dbReference type="RuleBase" id="RU000461"/>
    </source>
</evidence>
<keyword evidence="12" id="KW-0472">Membrane</keyword>
<name>A0A067GTA2_CITSI</name>
<feature type="binding site" description="axial binding residue" evidence="10">
    <location>
        <position position="464"/>
    </location>
    <ligand>
        <name>heme</name>
        <dbReference type="ChEBI" id="CHEBI:30413"/>
    </ligand>
    <ligandPart>
        <name>Fe</name>
        <dbReference type="ChEBI" id="CHEBI:18248"/>
    </ligandPart>
</feature>